<keyword evidence="4 7" id="KW-0812">Transmembrane</keyword>
<feature type="transmembrane region" description="Helical" evidence="7">
    <location>
        <begin position="430"/>
        <end position="452"/>
    </location>
</feature>
<dbReference type="PANTHER" id="PTHR16024">
    <property type="entry name" value="XK-RELATED PROTEIN"/>
    <property type="match status" value="1"/>
</dbReference>
<evidence type="ECO:0000256" key="6">
    <source>
        <dbReference type="ARBA" id="ARBA00023136"/>
    </source>
</evidence>
<dbReference type="GO" id="GO:1902742">
    <property type="term" value="P:apoptotic process involved in development"/>
    <property type="evidence" value="ECO:0007669"/>
    <property type="project" value="TreeGrafter"/>
</dbReference>
<dbReference type="PANTHER" id="PTHR16024:SF27">
    <property type="entry name" value="XK-RELATED PROTEIN"/>
    <property type="match status" value="1"/>
</dbReference>
<gene>
    <name evidence="9" type="ORF">KGM_214254</name>
</gene>
<feature type="transmembrane region" description="Helical" evidence="7">
    <location>
        <begin position="458"/>
        <end position="477"/>
    </location>
</feature>
<dbReference type="GO" id="GO:0070782">
    <property type="term" value="P:phosphatidylserine exposure on apoptotic cell surface"/>
    <property type="evidence" value="ECO:0007669"/>
    <property type="project" value="TreeGrafter"/>
</dbReference>
<comment type="subcellular location">
    <subcellularLocation>
        <location evidence="1">Cell membrane</location>
        <topology evidence="1">Multi-pass membrane protein</topology>
    </subcellularLocation>
    <subcellularLocation>
        <location evidence="7">Membrane</location>
        <topology evidence="7">Multi-pass membrane protein</topology>
    </subcellularLocation>
</comment>
<evidence type="ECO:0000256" key="4">
    <source>
        <dbReference type="ARBA" id="ARBA00022692"/>
    </source>
</evidence>
<dbReference type="InterPro" id="IPR050895">
    <property type="entry name" value="XK-related_scramblase"/>
</dbReference>
<feature type="transmembrane region" description="Helical" evidence="7">
    <location>
        <begin position="30"/>
        <end position="52"/>
    </location>
</feature>
<feature type="transmembrane region" description="Helical" evidence="7">
    <location>
        <begin position="545"/>
        <end position="567"/>
    </location>
</feature>
<dbReference type="InParanoid" id="A0A212F619"/>
<protein>
    <recommendedName>
        <fullName evidence="7">XK-related protein</fullName>
    </recommendedName>
</protein>
<comment type="caution">
    <text evidence="9">The sequence shown here is derived from an EMBL/GenBank/DDBJ whole genome shotgun (WGS) entry which is preliminary data.</text>
</comment>
<dbReference type="KEGG" id="dpl:KGM_214254"/>
<dbReference type="Pfam" id="PF09815">
    <property type="entry name" value="XK-related"/>
    <property type="match status" value="2"/>
</dbReference>
<evidence type="ECO:0000313" key="10">
    <source>
        <dbReference type="Proteomes" id="UP000007151"/>
    </source>
</evidence>
<organism evidence="9 10">
    <name type="scientific">Danaus plexippus plexippus</name>
    <dbReference type="NCBI Taxonomy" id="278856"/>
    <lineage>
        <taxon>Eukaryota</taxon>
        <taxon>Metazoa</taxon>
        <taxon>Ecdysozoa</taxon>
        <taxon>Arthropoda</taxon>
        <taxon>Hexapoda</taxon>
        <taxon>Insecta</taxon>
        <taxon>Pterygota</taxon>
        <taxon>Neoptera</taxon>
        <taxon>Endopterygota</taxon>
        <taxon>Lepidoptera</taxon>
        <taxon>Glossata</taxon>
        <taxon>Ditrysia</taxon>
        <taxon>Papilionoidea</taxon>
        <taxon>Nymphalidae</taxon>
        <taxon>Danainae</taxon>
        <taxon>Danaini</taxon>
        <taxon>Danaina</taxon>
        <taxon>Danaus</taxon>
        <taxon>Danaus</taxon>
    </lineage>
</organism>
<dbReference type="AlphaFoldDB" id="A0A212F619"/>
<dbReference type="Proteomes" id="UP000007151">
    <property type="component" value="Unassembled WGS sequence"/>
</dbReference>
<comment type="similarity">
    <text evidence="2 7">Belongs to the XK family.</text>
</comment>
<dbReference type="eggNOG" id="KOG4790">
    <property type="taxonomic scope" value="Eukaryota"/>
</dbReference>
<feature type="transmembrane region" description="Helical" evidence="7">
    <location>
        <begin position="512"/>
        <end position="533"/>
    </location>
</feature>
<name>A0A212F619_DANPL</name>
<dbReference type="GO" id="GO:0043652">
    <property type="term" value="P:engulfment of apoptotic cell"/>
    <property type="evidence" value="ECO:0007669"/>
    <property type="project" value="TreeGrafter"/>
</dbReference>
<dbReference type="InterPro" id="IPR018629">
    <property type="entry name" value="XK-rel"/>
</dbReference>
<evidence type="ECO:0000256" key="2">
    <source>
        <dbReference type="ARBA" id="ARBA00008789"/>
    </source>
</evidence>
<feature type="transmembrane region" description="Helical" evidence="7">
    <location>
        <begin position="486"/>
        <end position="506"/>
    </location>
</feature>
<evidence type="ECO:0000256" key="5">
    <source>
        <dbReference type="ARBA" id="ARBA00022989"/>
    </source>
</evidence>
<proteinExistence type="inferred from homology"/>
<keyword evidence="5 7" id="KW-1133">Transmembrane helix</keyword>
<dbReference type="EMBL" id="AGBW02010086">
    <property type="protein sequence ID" value="OWR49182.1"/>
    <property type="molecule type" value="Genomic_DNA"/>
</dbReference>
<accession>A0A212F619</accession>
<evidence type="ECO:0000256" key="8">
    <source>
        <dbReference type="SAM" id="MobiDB-lite"/>
    </source>
</evidence>
<dbReference type="FunCoup" id="A0A212F619">
    <property type="interactions" value="46"/>
</dbReference>
<reference evidence="9 10" key="1">
    <citation type="journal article" date="2011" name="Cell">
        <title>The monarch butterfly genome yields insights into long-distance migration.</title>
        <authorList>
            <person name="Zhan S."/>
            <person name="Merlin C."/>
            <person name="Boore J.L."/>
            <person name="Reppert S.M."/>
        </authorList>
    </citation>
    <scope>NUCLEOTIDE SEQUENCE [LARGE SCALE GENOMIC DNA]</scope>
    <source>
        <strain evidence="9">F-2</strain>
    </source>
</reference>
<dbReference type="GO" id="GO:0005886">
    <property type="term" value="C:plasma membrane"/>
    <property type="evidence" value="ECO:0007669"/>
    <property type="project" value="UniProtKB-SubCell"/>
</dbReference>
<keyword evidence="6 7" id="KW-0472">Membrane</keyword>
<keyword evidence="10" id="KW-1185">Reference proteome</keyword>
<keyword evidence="3" id="KW-1003">Cell membrane</keyword>
<feature type="transmembrane region" description="Helical" evidence="7">
    <location>
        <begin position="64"/>
        <end position="83"/>
    </location>
</feature>
<evidence type="ECO:0000256" key="3">
    <source>
        <dbReference type="ARBA" id="ARBA00022475"/>
    </source>
</evidence>
<evidence type="ECO:0000256" key="1">
    <source>
        <dbReference type="ARBA" id="ARBA00004651"/>
    </source>
</evidence>
<feature type="region of interest" description="Disordered" evidence="8">
    <location>
        <begin position="312"/>
        <end position="331"/>
    </location>
</feature>
<evidence type="ECO:0000256" key="7">
    <source>
        <dbReference type="RuleBase" id="RU910716"/>
    </source>
</evidence>
<feature type="transmembrane region" description="Helical" evidence="7">
    <location>
        <begin position="161"/>
        <end position="179"/>
    </location>
</feature>
<evidence type="ECO:0000313" key="9">
    <source>
        <dbReference type="EMBL" id="OWR49182.1"/>
    </source>
</evidence>
<sequence length="597" mass="69096">MAVCDLDNDISGEVLGWKLPDWQALLFHRVLPSCGGLAIYLTVICYDLALIYEHINNGYKALGILYLILMILPALLSLIFTLASPPPGLQTEESAFTVTINNDDVRWIFEEILKTVLFPISVCGRYCFLIFWWIEAVYAARENDEDRTKEALSKARKPSSVELYLFLQAFIHSAPYVVINILDMMANYADPKYDRMTLQAVSMIASSLRMASTATIYRRFEREKLCGRKYPWNAKTESENLNKTVDSEKENRTNETVTVEPLFGAVLERHSSSISRKTIDDRDEIISDLIHFSPRNSEKNSVLYEDNIDYNSHSDTSSDYSPPATRNEILDSDDEYVKPISIIDKIAPRRSAEYTVEHVYVPPPPAFMAPRPGSFAVWAEKLVENAESIPTWLSAPPRRKHWEVIPDEPDVPRRVPRNYMRGLQPQDATAALVNFLGWYAFFVARLLSIAAFIDFFPFVAIIILMCHYQAMLLFLIVPQASTVKRAFYVFLAFIYLFCLMEFKIRFRHVRVWHVFWIIVCTVEIVVFISLWATIDNNLHDWWKHFVVTVTLVSMCISYVLFLSYFVLLQPRETVVYVDEKNCYKYRKDLEKINKLDI</sequence>
<feature type="transmembrane region" description="Helical" evidence="7">
    <location>
        <begin position="116"/>
        <end position="140"/>
    </location>
</feature>